<dbReference type="InterPro" id="IPR010920">
    <property type="entry name" value="LSM_dom_sf"/>
</dbReference>
<organism evidence="7 8">
    <name type="scientific">Vogesella alkaliphila</name>
    <dbReference type="NCBI Taxonomy" id="1193621"/>
    <lineage>
        <taxon>Bacteria</taxon>
        <taxon>Pseudomonadati</taxon>
        <taxon>Pseudomonadota</taxon>
        <taxon>Betaproteobacteria</taxon>
        <taxon>Neisseriales</taxon>
        <taxon>Chromobacteriaceae</taxon>
        <taxon>Vogesella</taxon>
    </lineage>
</organism>
<evidence type="ECO:0000313" key="8">
    <source>
        <dbReference type="Proteomes" id="UP000600877"/>
    </source>
</evidence>
<keyword evidence="3 5" id="KW-1133">Transmembrane helix</keyword>
<dbReference type="Gene3D" id="2.30.30.60">
    <property type="match status" value="1"/>
</dbReference>
<reference evidence="8" key="1">
    <citation type="journal article" date="2019" name="Int. J. Syst. Evol. Microbiol.">
        <title>The Global Catalogue of Microorganisms (GCM) 10K type strain sequencing project: providing services to taxonomists for standard genome sequencing and annotation.</title>
        <authorList>
            <consortium name="The Broad Institute Genomics Platform"/>
            <consortium name="The Broad Institute Genome Sequencing Center for Infectious Disease"/>
            <person name="Wu L."/>
            <person name="Ma J."/>
        </authorList>
    </citation>
    <scope>NUCLEOTIDE SEQUENCE [LARGE SCALE GENOMIC DNA]</scope>
    <source>
        <strain evidence="8">KCTC 32041</strain>
    </source>
</reference>
<dbReference type="SUPFAM" id="SSF50182">
    <property type="entry name" value="Sm-like ribonucleoproteins"/>
    <property type="match status" value="1"/>
</dbReference>
<evidence type="ECO:0000313" key="7">
    <source>
        <dbReference type="EMBL" id="GGX88478.1"/>
    </source>
</evidence>
<sequence>MTGDALMPAWLVSLFHSYGSDFFRSAVLVVVLLLVYGSIVRTIAANPRVPVDTRRRWMINIRNAMIIIGLAGFVTIWARELQTIALSMVAFTAALVVATKELLMCLGGGLVRSMSGSYELGDIIEIGSIRGRVMDITMLSTTVIEIGPRHDAHQITGRALSFPNSLLLSQPVARENFTGDYVMHIITIPLPYSVRPARAERLLQEIADEACAPYLDGARRHMAMLESKLLMDTPSVAPRISLQPASEKEYRLIARIALPPRDRQRVEQAILHRFMFECFPETEPHTAAPAAD</sequence>
<name>A0ABQ2YLQ1_9NEIS</name>
<dbReference type="PANTHER" id="PTHR30566">
    <property type="entry name" value="YNAI-RELATED MECHANOSENSITIVE ION CHANNEL"/>
    <property type="match status" value="1"/>
</dbReference>
<comment type="subcellular location">
    <subcellularLocation>
        <location evidence="1">Membrane</location>
    </subcellularLocation>
</comment>
<keyword evidence="4 5" id="KW-0472">Membrane</keyword>
<dbReference type="Proteomes" id="UP000600877">
    <property type="component" value="Unassembled WGS sequence"/>
</dbReference>
<accession>A0ABQ2YLQ1</accession>
<dbReference type="InterPro" id="IPR023408">
    <property type="entry name" value="MscS_beta-dom_sf"/>
</dbReference>
<keyword evidence="2 5" id="KW-0812">Transmembrane</keyword>
<protein>
    <submittedName>
        <fullName evidence="7">Membrane protein</fullName>
    </submittedName>
</protein>
<feature type="transmembrane region" description="Helical" evidence="5">
    <location>
        <begin position="22"/>
        <end position="40"/>
    </location>
</feature>
<proteinExistence type="predicted"/>
<evidence type="ECO:0000259" key="6">
    <source>
        <dbReference type="Pfam" id="PF00924"/>
    </source>
</evidence>
<keyword evidence="8" id="KW-1185">Reference proteome</keyword>
<evidence type="ECO:0000256" key="2">
    <source>
        <dbReference type="ARBA" id="ARBA00022692"/>
    </source>
</evidence>
<dbReference type="EMBL" id="BMYW01000004">
    <property type="protein sequence ID" value="GGX88478.1"/>
    <property type="molecule type" value="Genomic_DNA"/>
</dbReference>
<evidence type="ECO:0000256" key="1">
    <source>
        <dbReference type="ARBA" id="ARBA00004370"/>
    </source>
</evidence>
<evidence type="ECO:0000256" key="4">
    <source>
        <dbReference type="ARBA" id="ARBA00023136"/>
    </source>
</evidence>
<evidence type="ECO:0000256" key="3">
    <source>
        <dbReference type="ARBA" id="ARBA00022989"/>
    </source>
</evidence>
<dbReference type="InterPro" id="IPR006685">
    <property type="entry name" value="MscS_channel_2nd"/>
</dbReference>
<feature type="domain" description="Mechanosensitive ion channel MscS" evidence="6">
    <location>
        <begin position="108"/>
        <end position="144"/>
    </location>
</feature>
<feature type="transmembrane region" description="Helical" evidence="5">
    <location>
        <begin position="84"/>
        <end position="106"/>
    </location>
</feature>
<comment type="caution">
    <text evidence="7">The sequence shown here is derived from an EMBL/GenBank/DDBJ whole genome shotgun (WGS) entry which is preliminary data.</text>
</comment>
<dbReference type="Pfam" id="PF00924">
    <property type="entry name" value="MS_channel_2nd"/>
    <property type="match status" value="1"/>
</dbReference>
<evidence type="ECO:0000256" key="5">
    <source>
        <dbReference type="SAM" id="Phobius"/>
    </source>
</evidence>
<gene>
    <name evidence="7" type="ORF">GCM10011290_15210</name>
</gene>
<dbReference type="PANTHER" id="PTHR30566:SF27">
    <property type="entry name" value="MECHANOSENSITIVE ION CHANNEL PROTEIN"/>
    <property type="match status" value="1"/>
</dbReference>
<feature type="transmembrane region" description="Helical" evidence="5">
    <location>
        <begin position="61"/>
        <end position="78"/>
    </location>
</feature>